<feature type="compositionally biased region" description="Low complexity" evidence="5">
    <location>
        <begin position="294"/>
        <end position="308"/>
    </location>
</feature>
<dbReference type="InterPro" id="IPR041282">
    <property type="entry name" value="FYVE_2"/>
</dbReference>
<dbReference type="GO" id="GO:0008270">
    <property type="term" value="F:zinc ion binding"/>
    <property type="evidence" value="ECO:0007669"/>
    <property type="project" value="UniProtKB-KW"/>
</dbReference>
<dbReference type="PROSITE" id="PS50916">
    <property type="entry name" value="RABBD"/>
    <property type="match status" value="1"/>
</dbReference>
<dbReference type="GO" id="GO:0061669">
    <property type="term" value="P:spontaneous neurotransmitter secretion"/>
    <property type="evidence" value="ECO:0007669"/>
    <property type="project" value="TreeGrafter"/>
</dbReference>
<dbReference type="SUPFAM" id="SSF57903">
    <property type="entry name" value="FYVE/PHD zinc finger"/>
    <property type="match status" value="1"/>
</dbReference>
<feature type="region of interest" description="Disordered" evidence="5">
    <location>
        <begin position="248"/>
        <end position="334"/>
    </location>
</feature>
<feature type="compositionally biased region" description="Polar residues" evidence="5">
    <location>
        <begin position="663"/>
        <end position="688"/>
    </location>
</feature>
<dbReference type="PANTHER" id="PTHR45729:SF6">
    <property type="entry name" value="RABPHILIN, ISOFORM A"/>
    <property type="match status" value="1"/>
</dbReference>
<dbReference type="OrthoDB" id="270970at2759"/>
<feature type="region of interest" description="Disordered" evidence="5">
    <location>
        <begin position="349"/>
        <end position="546"/>
    </location>
</feature>
<dbReference type="GO" id="GO:0031267">
    <property type="term" value="F:small GTPase binding"/>
    <property type="evidence" value="ECO:0007669"/>
    <property type="project" value="InterPro"/>
</dbReference>
<feature type="compositionally biased region" description="Basic and acidic residues" evidence="5">
    <location>
        <begin position="644"/>
        <end position="662"/>
    </location>
</feature>
<gene>
    <name evidence="9" type="primary">Rph</name>
</gene>
<name>A0A9R1U0Z3_9HYME</name>
<dbReference type="PANTHER" id="PTHR45729">
    <property type="entry name" value="RABPHILIN, ISOFORM A"/>
    <property type="match status" value="1"/>
</dbReference>
<dbReference type="InterPro" id="IPR010911">
    <property type="entry name" value="Rab_BD"/>
</dbReference>
<keyword evidence="1" id="KW-0479">Metal-binding</keyword>
<evidence type="ECO:0000256" key="2">
    <source>
        <dbReference type="ARBA" id="ARBA00022771"/>
    </source>
</evidence>
<feature type="compositionally biased region" description="Polar residues" evidence="5">
    <location>
        <begin position="255"/>
        <end position="266"/>
    </location>
</feature>
<feature type="domain" description="FYVE-type" evidence="6">
    <location>
        <begin position="139"/>
        <end position="226"/>
    </location>
</feature>
<dbReference type="GO" id="GO:0006886">
    <property type="term" value="P:intracellular protein transport"/>
    <property type="evidence" value="ECO:0007669"/>
    <property type="project" value="InterPro"/>
</dbReference>
<evidence type="ECO:0000259" key="7">
    <source>
        <dbReference type="PROSITE" id="PS50916"/>
    </source>
</evidence>
<proteinExistence type="predicted"/>
<dbReference type="InterPro" id="IPR043566">
    <property type="entry name" value="Rabphilin/DOC2/Noc2"/>
</dbReference>
<evidence type="ECO:0000256" key="4">
    <source>
        <dbReference type="PROSITE-ProRule" id="PRU00091"/>
    </source>
</evidence>
<feature type="compositionally biased region" description="Low complexity" evidence="5">
    <location>
        <begin position="355"/>
        <end position="389"/>
    </location>
</feature>
<evidence type="ECO:0000256" key="3">
    <source>
        <dbReference type="ARBA" id="ARBA00022833"/>
    </source>
</evidence>
<dbReference type="Gene3D" id="3.30.40.10">
    <property type="entry name" value="Zinc/RING finger domain, C3HC4 (zinc finger)"/>
    <property type="match status" value="1"/>
</dbReference>
<dbReference type="InterPro" id="IPR017455">
    <property type="entry name" value="Znf_FYVE-rel"/>
</dbReference>
<evidence type="ECO:0000259" key="6">
    <source>
        <dbReference type="PROSITE" id="PS50178"/>
    </source>
</evidence>
<feature type="region of interest" description="Disordered" evidence="5">
    <location>
        <begin position="631"/>
        <end position="688"/>
    </location>
</feature>
<feature type="compositionally biased region" description="Basic and acidic residues" evidence="5">
    <location>
        <begin position="586"/>
        <end position="596"/>
    </location>
</feature>
<sequence length="688" mass="75472">MDASYYSGVKRSGSGRWVCPNDRQLALRAKLRTGWSVKSASLDSRTYEYSRCSTTSCPSGLSSSSSSASLPLSDAERERIIQVIQRAEALDLSEQERVGKLVERLENMKRNVTVVTSTRATNRNCGSRCIRNNRCMCCCALCGEKFTVLGAGPTLCRDCRKYVCQKCGVETCRASRSSTTNLQTHQRRGTSASINNLPSAEVSGSASKQLVPSKVFLCRICTETREMWKKSGAWFFKSLPKYVLPEKKVKKPRGSSRSAGWTLTGGSKSLEPSEHDSSSDEEISRKPTRTRSFLSYSLSTDPDLSSSPKPELEVEVHIEPQPKRTSSEVHEQPETLGHLQVHHTPQCQLIVPNNSSSSTSPSSPISSTSPLPPSRSSSRLRDQSTSQTSIFYVRNAVGSSESVNHESSSQCESTKSSLRGRKSSSQGNSVDRAHSRGSLEFSDGSSIKHGSRRPSDSTLQYQQQRQQRDRCSPGVQIRSRSKSTVGISANGKRHRNGGESGRGEELGDTRDSLEVRVSIPVSSLQSGESKGSTSNGHSRSGGSFLQIEHTTDRCKYHYNKEIENQDGAQDPRSRVQRAAQLLRDHGERFEERKSFAHPDSSGRSGWKGLSRRSQISVARTTALSNEILQRIAGGSLPGGSRGESVGRGHDQRSWGDKCESELQHTSTSSSGDNQSRPRSSTNGQQRSF</sequence>
<feature type="region of interest" description="Disordered" evidence="5">
    <location>
        <begin position="586"/>
        <end position="612"/>
    </location>
</feature>
<dbReference type="GO" id="GO:0098793">
    <property type="term" value="C:presynapse"/>
    <property type="evidence" value="ECO:0007669"/>
    <property type="project" value="GOC"/>
</dbReference>
<feature type="compositionally biased region" description="Low complexity" evidence="5">
    <location>
        <begin position="399"/>
        <end position="417"/>
    </location>
</feature>
<feature type="compositionally biased region" description="Polar residues" evidence="5">
    <location>
        <begin position="520"/>
        <end position="543"/>
    </location>
</feature>
<keyword evidence="3" id="KW-0862">Zinc</keyword>
<dbReference type="CTD" id="32002"/>
<dbReference type="Pfam" id="PF02318">
    <property type="entry name" value="FYVE_2"/>
    <property type="match status" value="1"/>
</dbReference>
<evidence type="ECO:0000256" key="5">
    <source>
        <dbReference type="SAM" id="MobiDB-lite"/>
    </source>
</evidence>
<dbReference type="RefSeq" id="XP_011304049.1">
    <property type="nucleotide sequence ID" value="XM_011305747.1"/>
</dbReference>
<keyword evidence="8" id="KW-1185">Reference proteome</keyword>
<protein>
    <submittedName>
        <fullName evidence="9">Rabphilin-1 isoform X2</fullName>
    </submittedName>
</protein>
<dbReference type="GO" id="GO:0017158">
    <property type="term" value="P:regulation of calcium ion-dependent exocytosis"/>
    <property type="evidence" value="ECO:0007669"/>
    <property type="project" value="TreeGrafter"/>
</dbReference>
<dbReference type="InterPro" id="IPR011011">
    <property type="entry name" value="Znf_FYVE_PHD"/>
</dbReference>
<feature type="compositionally biased region" description="Basic and acidic residues" evidence="5">
    <location>
        <begin position="501"/>
        <end position="514"/>
    </location>
</feature>
<evidence type="ECO:0000313" key="9">
    <source>
        <dbReference type="RefSeq" id="XP_011304049.1"/>
    </source>
</evidence>
<feature type="domain" description="RabBD" evidence="7">
    <location>
        <begin position="66"/>
        <end position="238"/>
    </location>
</feature>
<dbReference type="GeneID" id="105267111"/>
<dbReference type="GO" id="GO:0006887">
    <property type="term" value="P:exocytosis"/>
    <property type="evidence" value="ECO:0007669"/>
    <property type="project" value="TreeGrafter"/>
</dbReference>
<feature type="compositionally biased region" description="Basic and acidic residues" evidence="5">
    <location>
        <begin position="271"/>
        <end position="285"/>
    </location>
</feature>
<accession>A0A9R1U0Z3</accession>
<evidence type="ECO:0000256" key="1">
    <source>
        <dbReference type="ARBA" id="ARBA00022723"/>
    </source>
</evidence>
<dbReference type="InterPro" id="IPR013083">
    <property type="entry name" value="Znf_RING/FYVE/PHD"/>
</dbReference>
<dbReference type="PROSITE" id="PS50178">
    <property type="entry name" value="ZF_FYVE"/>
    <property type="match status" value="1"/>
</dbReference>
<dbReference type="AlphaFoldDB" id="A0A9R1U0Z3"/>
<dbReference type="Proteomes" id="UP000694866">
    <property type="component" value="Unplaced"/>
</dbReference>
<feature type="compositionally biased region" description="Basic and acidic residues" evidence="5">
    <location>
        <begin position="310"/>
        <end position="333"/>
    </location>
</feature>
<organism evidence="8 9">
    <name type="scientific">Fopius arisanus</name>
    <dbReference type="NCBI Taxonomy" id="64838"/>
    <lineage>
        <taxon>Eukaryota</taxon>
        <taxon>Metazoa</taxon>
        <taxon>Ecdysozoa</taxon>
        <taxon>Arthropoda</taxon>
        <taxon>Hexapoda</taxon>
        <taxon>Insecta</taxon>
        <taxon>Pterygota</taxon>
        <taxon>Neoptera</taxon>
        <taxon>Endopterygota</taxon>
        <taxon>Hymenoptera</taxon>
        <taxon>Apocrita</taxon>
        <taxon>Ichneumonoidea</taxon>
        <taxon>Braconidae</taxon>
        <taxon>Opiinae</taxon>
        <taxon>Fopius</taxon>
    </lineage>
</organism>
<reference evidence="9" key="1">
    <citation type="submission" date="2025-08" db="UniProtKB">
        <authorList>
            <consortium name="RefSeq"/>
        </authorList>
    </citation>
    <scope>IDENTIFICATION</scope>
    <source>
        <strain evidence="9">USDA-PBARC FA_bdor</strain>
        <tissue evidence="9">Whole organism</tissue>
    </source>
</reference>
<evidence type="ECO:0000313" key="8">
    <source>
        <dbReference type="Proteomes" id="UP000694866"/>
    </source>
</evidence>
<keyword evidence="2 4" id="KW-0863">Zinc-finger</keyword>